<dbReference type="SMART" id="SM00409">
    <property type="entry name" value="IG"/>
    <property type="match status" value="2"/>
</dbReference>
<dbReference type="CDD" id="cd00096">
    <property type="entry name" value="Ig"/>
    <property type="match status" value="1"/>
</dbReference>
<dbReference type="InterPro" id="IPR003599">
    <property type="entry name" value="Ig_sub"/>
</dbReference>
<dbReference type="InterPro" id="IPR013783">
    <property type="entry name" value="Ig-like_fold"/>
</dbReference>
<accession>A0ABN7AFJ5</accession>
<keyword evidence="2" id="KW-0812">Transmembrane</keyword>
<dbReference type="InterPro" id="IPR007110">
    <property type="entry name" value="Ig-like_dom"/>
</dbReference>
<dbReference type="PANTHER" id="PTHR23278:SF30">
    <property type="entry name" value="SIDESTEP VIII, ISOFORM B"/>
    <property type="match status" value="1"/>
</dbReference>
<keyword evidence="8" id="KW-1185">Reference proteome</keyword>
<dbReference type="EMBL" id="AP028910">
    <property type="protein sequence ID" value="BES90758.1"/>
    <property type="molecule type" value="Genomic_DNA"/>
</dbReference>
<dbReference type="Pfam" id="PF08205">
    <property type="entry name" value="C2-set_2"/>
    <property type="match status" value="1"/>
</dbReference>
<evidence type="ECO:0000259" key="6">
    <source>
        <dbReference type="PROSITE" id="PS50835"/>
    </source>
</evidence>
<dbReference type="Pfam" id="PF07686">
    <property type="entry name" value="V-set"/>
    <property type="match status" value="1"/>
</dbReference>
<sequence length="235" mass="26465">MVTIHTLQCKDSKVTIDYVEAVVGGVAKLPCDVTPPANFDRVHLVIWYKESLSSPIYSVDARNLTIEAGRHWSEERTLGGRAYFQSKTVPARLTIESVKDIDSGMYRCRVDFRKSPTRNTKVNLTVILPPERLTVLNERGEDSNQYILGPYNEGATVDITCVSEGGRPLPKVTWWQENTLLDDSCEAISDRQVLNVLRVNQLGRRHLHKVYICQASNNNYLSPLSSAITLDLNCE</sequence>
<evidence type="ECO:0000256" key="4">
    <source>
        <dbReference type="ARBA" id="ARBA00023136"/>
    </source>
</evidence>
<keyword evidence="4" id="KW-0472">Membrane</keyword>
<feature type="domain" description="Ig-like" evidence="6">
    <location>
        <begin position="130"/>
        <end position="229"/>
    </location>
</feature>
<dbReference type="InterPro" id="IPR013162">
    <property type="entry name" value="CD80_C2-set"/>
</dbReference>
<gene>
    <name evidence="7" type="ORF">NTJ_03566</name>
</gene>
<evidence type="ECO:0000256" key="1">
    <source>
        <dbReference type="ARBA" id="ARBA00004167"/>
    </source>
</evidence>
<dbReference type="PANTHER" id="PTHR23278">
    <property type="entry name" value="SIDESTEP PROTEIN"/>
    <property type="match status" value="1"/>
</dbReference>
<organism evidence="7 8">
    <name type="scientific">Nesidiocoris tenuis</name>
    <dbReference type="NCBI Taxonomy" id="355587"/>
    <lineage>
        <taxon>Eukaryota</taxon>
        <taxon>Metazoa</taxon>
        <taxon>Ecdysozoa</taxon>
        <taxon>Arthropoda</taxon>
        <taxon>Hexapoda</taxon>
        <taxon>Insecta</taxon>
        <taxon>Pterygota</taxon>
        <taxon>Neoptera</taxon>
        <taxon>Paraneoptera</taxon>
        <taxon>Hemiptera</taxon>
        <taxon>Heteroptera</taxon>
        <taxon>Panheteroptera</taxon>
        <taxon>Cimicomorpha</taxon>
        <taxon>Miridae</taxon>
        <taxon>Dicyphina</taxon>
        <taxon>Nesidiocoris</taxon>
    </lineage>
</organism>
<feature type="domain" description="Ig-like" evidence="6">
    <location>
        <begin position="24"/>
        <end position="125"/>
    </location>
</feature>
<dbReference type="Gene3D" id="2.60.40.10">
    <property type="entry name" value="Immunoglobulins"/>
    <property type="match status" value="2"/>
</dbReference>
<dbReference type="PROSITE" id="PS50835">
    <property type="entry name" value="IG_LIKE"/>
    <property type="match status" value="2"/>
</dbReference>
<proteinExistence type="predicted"/>
<keyword evidence="3" id="KW-1133">Transmembrane helix</keyword>
<evidence type="ECO:0000256" key="2">
    <source>
        <dbReference type="ARBA" id="ARBA00022692"/>
    </source>
</evidence>
<dbReference type="InterPro" id="IPR036179">
    <property type="entry name" value="Ig-like_dom_sf"/>
</dbReference>
<name>A0ABN7AFJ5_9HEMI</name>
<dbReference type="SUPFAM" id="SSF48726">
    <property type="entry name" value="Immunoglobulin"/>
    <property type="match status" value="2"/>
</dbReference>
<evidence type="ECO:0000313" key="8">
    <source>
        <dbReference type="Proteomes" id="UP001307889"/>
    </source>
</evidence>
<dbReference type="Proteomes" id="UP001307889">
    <property type="component" value="Chromosome 2"/>
</dbReference>
<keyword evidence="5" id="KW-1015">Disulfide bond</keyword>
<evidence type="ECO:0000256" key="5">
    <source>
        <dbReference type="ARBA" id="ARBA00023157"/>
    </source>
</evidence>
<dbReference type="InterPro" id="IPR013106">
    <property type="entry name" value="Ig_V-set"/>
</dbReference>
<comment type="subcellular location">
    <subcellularLocation>
        <location evidence="1">Membrane</location>
        <topology evidence="1">Single-pass membrane protein</topology>
    </subcellularLocation>
</comment>
<evidence type="ECO:0000313" key="7">
    <source>
        <dbReference type="EMBL" id="BES90758.1"/>
    </source>
</evidence>
<evidence type="ECO:0000256" key="3">
    <source>
        <dbReference type="ARBA" id="ARBA00022989"/>
    </source>
</evidence>
<reference evidence="7 8" key="1">
    <citation type="submission" date="2023-09" db="EMBL/GenBank/DDBJ databases">
        <title>Nesidiocoris tenuis whole genome shotgun sequence.</title>
        <authorList>
            <person name="Shibata T."/>
            <person name="Shimoda M."/>
            <person name="Kobayashi T."/>
            <person name="Uehara T."/>
        </authorList>
    </citation>
    <scope>NUCLEOTIDE SEQUENCE [LARGE SCALE GENOMIC DNA]</scope>
    <source>
        <strain evidence="7 8">Japan</strain>
    </source>
</reference>
<protein>
    <recommendedName>
        <fullName evidence="6">Ig-like domain-containing protein</fullName>
    </recommendedName>
</protein>